<reference evidence="1" key="1">
    <citation type="submission" date="2021-06" db="EMBL/GenBank/DDBJ databases">
        <authorList>
            <person name="Kallberg Y."/>
            <person name="Tangrot J."/>
            <person name="Rosling A."/>
        </authorList>
    </citation>
    <scope>NUCLEOTIDE SEQUENCE</scope>
    <source>
        <strain evidence="1">UK204</strain>
    </source>
</reference>
<dbReference type="AlphaFoldDB" id="A0A9N9NT78"/>
<keyword evidence="2" id="KW-1185">Reference proteome</keyword>
<organism evidence="1 2">
    <name type="scientific">Funneliformis caledonium</name>
    <dbReference type="NCBI Taxonomy" id="1117310"/>
    <lineage>
        <taxon>Eukaryota</taxon>
        <taxon>Fungi</taxon>
        <taxon>Fungi incertae sedis</taxon>
        <taxon>Mucoromycota</taxon>
        <taxon>Glomeromycotina</taxon>
        <taxon>Glomeromycetes</taxon>
        <taxon>Glomerales</taxon>
        <taxon>Glomeraceae</taxon>
        <taxon>Funneliformis</taxon>
    </lineage>
</organism>
<proteinExistence type="predicted"/>
<dbReference type="EMBL" id="CAJVPQ010021351">
    <property type="protein sequence ID" value="CAG8758166.1"/>
    <property type="molecule type" value="Genomic_DNA"/>
</dbReference>
<protein>
    <submittedName>
        <fullName evidence="1">17052_t:CDS:1</fullName>
    </submittedName>
</protein>
<name>A0A9N9NT78_9GLOM</name>
<sequence length="119" mass="13714">VRKSEKAKDCKTIKKLKLKLEKKQKGEKATKLLIVQCKSIMLVKRVITTIFKDGIVMKVNQRNTVPDVNSIMSNMSNSSNNKGFVNDIPSHDKYTRILRLENGSYFIIIITVIFEKDKR</sequence>
<evidence type="ECO:0000313" key="1">
    <source>
        <dbReference type="EMBL" id="CAG8758166.1"/>
    </source>
</evidence>
<accession>A0A9N9NT78</accession>
<gene>
    <name evidence="1" type="ORF">FCALED_LOCUS16748</name>
</gene>
<feature type="non-terminal residue" evidence="1">
    <location>
        <position position="119"/>
    </location>
</feature>
<evidence type="ECO:0000313" key="2">
    <source>
        <dbReference type="Proteomes" id="UP000789570"/>
    </source>
</evidence>
<comment type="caution">
    <text evidence="1">The sequence shown here is derived from an EMBL/GenBank/DDBJ whole genome shotgun (WGS) entry which is preliminary data.</text>
</comment>
<dbReference type="Proteomes" id="UP000789570">
    <property type="component" value="Unassembled WGS sequence"/>
</dbReference>